<dbReference type="InterPro" id="IPR036812">
    <property type="entry name" value="NAD(P)_OxRdtase_dom_sf"/>
</dbReference>
<dbReference type="GO" id="GO:0070485">
    <property type="term" value="P:dehydro-D-arabinono-1,4-lactone biosynthetic process"/>
    <property type="evidence" value="ECO:0007669"/>
    <property type="project" value="TreeGrafter"/>
</dbReference>
<dbReference type="STRING" id="329884.A0A4U0WHG4"/>
<dbReference type="SUPFAM" id="SSF51430">
    <property type="entry name" value="NAD(P)-linked oxidoreductase"/>
    <property type="match status" value="1"/>
</dbReference>
<dbReference type="EMBL" id="NAJQ01001083">
    <property type="protein sequence ID" value="TKA62384.1"/>
    <property type="molecule type" value="Genomic_DNA"/>
</dbReference>
<accession>A0A4U0WHG4</accession>
<feature type="domain" description="NADP-dependent oxidoreductase" evidence="2">
    <location>
        <begin position="12"/>
        <end position="297"/>
    </location>
</feature>
<evidence type="ECO:0000259" key="2">
    <source>
        <dbReference type="Pfam" id="PF00248"/>
    </source>
</evidence>
<organism evidence="3 4">
    <name type="scientific">Friedmanniomyces simplex</name>
    <dbReference type="NCBI Taxonomy" id="329884"/>
    <lineage>
        <taxon>Eukaryota</taxon>
        <taxon>Fungi</taxon>
        <taxon>Dikarya</taxon>
        <taxon>Ascomycota</taxon>
        <taxon>Pezizomycotina</taxon>
        <taxon>Dothideomycetes</taxon>
        <taxon>Dothideomycetidae</taxon>
        <taxon>Mycosphaerellales</taxon>
        <taxon>Teratosphaeriaceae</taxon>
        <taxon>Friedmanniomyces</taxon>
    </lineage>
</organism>
<proteinExistence type="predicted"/>
<dbReference type="Proteomes" id="UP000309340">
    <property type="component" value="Unassembled WGS sequence"/>
</dbReference>
<keyword evidence="4" id="KW-1185">Reference proteome</keyword>
<dbReference type="PANTHER" id="PTHR42686">
    <property type="entry name" value="GH17980P-RELATED"/>
    <property type="match status" value="1"/>
</dbReference>
<reference evidence="3 4" key="1">
    <citation type="submission" date="2017-03" db="EMBL/GenBank/DDBJ databases">
        <title>Genomes of endolithic fungi from Antarctica.</title>
        <authorList>
            <person name="Coleine C."/>
            <person name="Masonjones S."/>
            <person name="Stajich J.E."/>
        </authorList>
    </citation>
    <scope>NUCLEOTIDE SEQUENCE [LARGE SCALE GENOMIC DNA]</scope>
    <source>
        <strain evidence="3 4">CCFEE 5184</strain>
    </source>
</reference>
<protein>
    <recommendedName>
        <fullName evidence="2">NADP-dependent oxidoreductase domain-containing protein</fullName>
    </recommendedName>
</protein>
<evidence type="ECO:0000313" key="4">
    <source>
        <dbReference type="Proteomes" id="UP000309340"/>
    </source>
</evidence>
<dbReference type="Gene3D" id="3.20.20.100">
    <property type="entry name" value="NADP-dependent oxidoreductase domain"/>
    <property type="match status" value="1"/>
</dbReference>
<dbReference type="OrthoDB" id="5286008at2759"/>
<sequence>MSLSLSNSLPPLILGGAGFSNQCHPSPSTLPIPQILKLAFDHGMRAIDTSPYYEPSEQLLGTALGHPEITENYAREDYILMTKVGRLKSDQVDYSPAWVRKSVTRSLRRLGTEYLDVVFCHDVEFVTDEDALGAVAELLEFVREGKVRYVGLSGYRIDILTRVAGLVRERFGRPVDVVQNWGRMNLRNGGLEGAGLRGLEVAGVRCVLNASPLDIGLLRAEGVPVGKLGDFHPAPEGLRRACREVGECMRARGENLAAVALRYALWRAEANCRGSLRVCTITGISTIADLTENVETALKILKPLGESPNSIAGARLDTAQLERDRPLFSEARKILGEWVDYCFTSPDPRWSVELKRMMPDESEG</sequence>
<dbReference type="InterPro" id="IPR023210">
    <property type="entry name" value="NADP_OxRdtase_dom"/>
</dbReference>
<keyword evidence="1" id="KW-0560">Oxidoreductase</keyword>
<dbReference type="AlphaFoldDB" id="A0A4U0WHG4"/>
<dbReference type="PANTHER" id="PTHR42686:SF1">
    <property type="entry name" value="GH17980P-RELATED"/>
    <property type="match status" value="1"/>
</dbReference>
<dbReference type="GO" id="GO:0045290">
    <property type="term" value="F:D-arabinose 1-dehydrogenase [NAD(P)+] activity"/>
    <property type="evidence" value="ECO:0007669"/>
    <property type="project" value="TreeGrafter"/>
</dbReference>
<name>A0A4U0WHG4_9PEZI</name>
<comment type="caution">
    <text evidence="3">The sequence shown here is derived from an EMBL/GenBank/DDBJ whole genome shotgun (WGS) entry which is preliminary data.</text>
</comment>
<evidence type="ECO:0000313" key="3">
    <source>
        <dbReference type="EMBL" id="TKA62384.1"/>
    </source>
</evidence>
<gene>
    <name evidence="3" type="ORF">B0A55_12369</name>
</gene>
<dbReference type="Pfam" id="PF00248">
    <property type="entry name" value="Aldo_ket_red"/>
    <property type="match status" value="1"/>
</dbReference>
<evidence type="ECO:0000256" key="1">
    <source>
        <dbReference type="ARBA" id="ARBA00023002"/>
    </source>
</evidence>
<dbReference type="InterPro" id="IPR020471">
    <property type="entry name" value="AKR"/>
</dbReference>
<dbReference type="GO" id="GO:0005829">
    <property type="term" value="C:cytosol"/>
    <property type="evidence" value="ECO:0007669"/>
    <property type="project" value="TreeGrafter"/>
</dbReference>